<dbReference type="KEGG" id="niy:FQ775_05970"/>
<keyword evidence="1" id="KW-0472">Membrane</keyword>
<keyword evidence="1" id="KW-1133">Transmembrane helix</keyword>
<dbReference type="AlphaFoldDB" id="A0A5B8KW65"/>
<feature type="transmembrane region" description="Helical" evidence="1">
    <location>
        <begin position="115"/>
        <end position="137"/>
    </location>
</feature>
<reference evidence="2" key="1">
    <citation type="submission" date="2020-04" db="EMBL/GenBank/DDBJ databases">
        <title>Nitratireductor sp. nov. isolated from mangrove soil.</title>
        <authorList>
            <person name="Ye Y."/>
        </authorList>
    </citation>
    <scope>NUCLEOTIDE SEQUENCE</scope>
    <source>
        <strain evidence="2">SY7</strain>
    </source>
</reference>
<sequence length="225" mass="23942">MNTKLTDAEREEIELLLPWFAAGTLEPADERRVAAALEADPELARSFELVLEDQAAELDGVAEEALPQSMQARFEAQLNATPHPSAALARPATAEPSVVAHFGAWLGELLSPRRLAYAAAAAALVIALQAGVILSLVGPGAKDNFTVASEEDTQEGGIAMLVQLANDVDFNELSAFLDQKGGRIVDGPIPGGFFKLRFVDAEDQEEVAGLLQAEPRLFALVLPSE</sequence>
<gene>
    <name evidence="2" type="ORF">FQ775_05970</name>
</gene>
<dbReference type="RefSeq" id="WP_146298610.1">
    <property type="nucleotide sequence ID" value="NZ_CP042301.2"/>
</dbReference>
<keyword evidence="1" id="KW-0812">Transmembrane</keyword>
<evidence type="ECO:0008006" key="4">
    <source>
        <dbReference type="Google" id="ProtNLM"/>
    </source>
</evidence>
<dbReference type="OrthoDB" id="7877390at2"/>
<evidence type="ECO:0000313" key="2">
    <source>
        <dbReference type="EMBL" id="QDY99956.1"/>
    </source>
</evidence>
<protein>
    <recommendedName>
        <fullName evidence="4">Zf-HC2 domain-containing protein</fullName>
    </recommendedName>
</protein>
<proteinExistence type="predicted"/>
<dbReference type="Proteomes" id="UP000321389">
    <property type="component" value="Chromosome"/>
</dbReference>
<dbReference type="EMBL" id="CP042301">
    <property type="protein sequence ID" value="QDY99956.1"/>
    <property type="molecule type" value="Genomic_DNA"/>
</dbReference>
<accession>A0A5B8KW65</accession>
<name>A0A5B8KW65_9HYPH</name>
<evidence type="ECO:0000313" key="3">
    <source>
        <dbReference type="Proteomes" id="UP000321389"/>
    </source>
</evidence>
<organism evidence="2 3">
    <name type="scientific">Nitratireductor mangrovi</name>
    <dbReference type="NCBI Taxonomy" id="2599600"/>
    <lineage>
        <taxon>Bacteria</taxon>
        <taxon>Pseudomonadati</taxon>
        <taxon>Pseudomonadota</taxon>
        <taxon>Alphaproteobacteria</taxon>
        <taxon>Hyphomicrobiales</taxon>
        <taxon>Phyllobacteriaceae</taxon>
        <taxon>Nitratireductor</taxon>
    </lineage>
</organism>
<keyword evidence="3" id="KW-1185">Reference proteome</keyword>
<evidence type="ECO:0000256" key="1">
    <source>
        <dbReference type="SAM" id="Phobius"/>
    </source>
</evidence>